<dbReference type="RefSeq" id="WP_249705907.1">
    <property type="nucleotide sequence ID" value="NZ_JAMFMB010000001.1"/>
</dbReference>
<evidence type="ECO:0008006" key="3">
    <source>
        <dbReference type="Google" id="ProtNLM"/>
    </source>
</evidence>
<keyword evidence="2" id="KW-1185">Reference proteome</keyword>
<gene>
    <name evidence="1" type="ORF">M3P21_00435</name>
</gene>
<dbReference type="EMBL" id="JAMFMB010000001">
    <property type="protein sequence ID" value="MCL6281984.1"/>
    <property type="molecule type" value="Genomic_DNA"/>
</dbReference>
<protein>
    <recommendedName>
        <fullName evidence="3">Lipoprotein</fullName>
    </recommendedName>
</protein>
<name>A0ABT0PWK1_9RHOB</name>
<organism evidence="1 2">
    <name type="scientific">Ruegeria spongiae</name>
    <dbReference type="NCBI Taxonomy" id="2942209"/>
    <lineage>
        <taxon>Bacteria</taxon>
        <taxon>Pseudomonadati</taxon>
        <taxon>Pseudomonadota</taxon>
        <taxon>Alphaproteobacteria</taxon>
        <taxon>Rhodobacterales</taxon>
        <taxon>Roseobacteraceae</taxon>
        <taxon>Ruegeria</taxon>
    </lineage>
</organism>
<sequence length="175" mass="19184">MRVSLTVLLIGSLTLGACSSWRDSRVNPSNWFNKSEPAAVNVDSDGTVNPLLPPEETSKGIFSRPEPVDGSVPISKLTAMRVEKTNAGAIIYATGVAQRQGAFDAVLRRDRSEENTKNGVLSYTFRVVYPTDATPQGDEDSRTIHDAVTVSHETLEGIRLIRVTSERNALESRRR</sequence>
<proteinExistence type="predicted"/>
<accession>A0ABT0PWK1</accession>
<dbReference type="PROSITE" id="PS51257">
    <property type="entry name" value="PROKAR_LIPOPROTEIN"/>
    <property type="match status" value="1"/>
</dbReference>
<dbReference type="Proteomes" id="UP001203880">
    <property type="component" value="Unassembled WGS sequence"/>
</dbReference>
<reference evidence="1" key="1">
    <citation type="submission" date="2022-05" db="EMBL/GenBank/DDBJ databases">
        <authorList>
            <person name="Park J.-S."/>
        </authorList>
    </citation>
    <scope>NUCLEOTIDE SEQUENCE</scope>
    <source>
        <strain evidence="1">2012CJ41-6</strain>
    </source>
</reference>
<comment type="caution">
    <text evidence="1">The sequence shown here is derived from an EMBL/GenBank/DDBJ whole genome shotgun (WGS) entry which is preliminary data.</text>
</comment>
<evidence type="ECO:0000313" key="1">
    <source>
        <dbReference type="EMBL" id="MCL6281984.1"/>
    </source>
</evidence>
<evidence type="ECO:0000313" key="2">
    <source>
        <dbReference type="Proteomes" id="UP001203880"/>
    </source>
</evidence>